<sequence length="324" mass="33770">MDISIMIGDVRGPATASDLKDQVTAADGLGVWTAQALGWDALTALVVAGTHAPGIRLGTAVVPVRQRHPLLLAGQALSVQAATGNRLTLGIGAGIGAMTGGMFGLPTDQPVRYLREYLSILLPLLRGEPVTHTGRFLTSIGTVELPATAPPPVLLAALGPAMLRLAGSSTDGAITWMTGPRTLESHVVPLIREAAPAPPRIVAGLPVCVTGDEAGARSRIAERFGMAGQVPEYRAVLDREGVTGPADVAIVGDEETVARAVRRLEDTGITEFAAAPFGDPAEQRRTSTLLRDLARVDSMTHPDASPARRRHRPNHAAALGHPAD</sequence>
<dbReference type="RefSeq" id="WP_188124754.1">
    <property type="nucleotide sequence ID" value="NZ_BOMP01000034.1"/>
</dbReference>
<evidence type="ECO:0000313" key="5">
    <source>
        <dbReference type="EMBL" id="MBB4753007.1"/>
    </source>
</evidence>
<keyword evidence="1" id="KW-0560">Oxidoreductase</keyword>
<evidence type="ECO:0000313" key="7">
    <source>
        <dbReference type="Proteomes" id="UP000631312"/>
    </source>
</evidence>
<feature type="domain" description="Luciferase-like" evidence="3">
    <location>
        <begin position="15"/>
        <end position="270"/>
    </location>
</feature>
<evidence type="ECO:0000313" key="4">
    <source>
        <dbReference type="EMBL" id="GIE39614.1"/>
    </source>
</evidence>
<keyword evidence="7" id="KW-1185">Reference proteome</keyword>
<dbReference type="InterPro" id="IPR036661">
    <property type="entry name" value="Luciferase-like_sf"/>
</dbReference>
<reference evidence="4 7" key="2">
    <citation type="submission" date="2021-01" db="EMBL/GenBank/DDBJ databases">
        <title>Whole genome shotgun sequence of Actinoplanes lobatus NBRC 12513.</title>
        <authorList>
            <person name="Komaki H."/>
            <person name="Tamura T."/>
        </authorList>
    </citation>
    <scope>NUCLEOTIDE SEQUENCE [LARGE SCALE GENOMIC DNA]</scope>
    <source>
        <strain evidence="4 7">NBRC 12513</strain>
    </source>
</reference>
<comment type="caution">
    <text evidence="5">The sequence shown here is derived from an EMBL/GenBank/DDBJ whole genome shotgun (WGS) entry which is preliminary data.</text>
</comment>
<dbReference type="Proteomes" id="UP000631312">
    <property type="component" value="Unassembled WGS sequence"/>
</dbReference>
<proteinExistence type="predicted"/>
<protein>
    <submittedName>
        <fullName evidence="5">F420-dependent oxidoreductase-like protein</fullName>
    </submittedName>
    <submittedName>
        <fullName evidence="4">LLM class F420-dependent oxidoreductase</fullName>
    </submittedName>
</protein>
<dbReference type="CDD" id="cd01097">
    <property type="entry name" value="Tetrahydromethanopterin_reductase"/>
    <property type="match status" value="1"/>
</dbReference>
<organism evidence="5 6">
    <name type="scientific">Actinoplanes lobatus</name>
    <dbReference type="NCBI Taxonomy" id="113568"/>
    <lineage>
        <taxon>Bacteria</taxon>
        <taxon>Bacillati</taxon>
        <taxon>Actinomycetota</taxon>
        <taxon>Actinomycetes</taxon>
        <taxon>Micromonosporales</taxon>
        <taxon>Micromonosporaceae</taxon>
        <taxon>Actinoplanes</taxon>
    </lineage>
</organism>
<dbReference type="InterPro" id="IPR050564">
    <property type="entry name" value="F420-G6PD/mer"/>
</dbReference>
<evidence type="ECO:0000256" key="1">
    <source>
        <dbReference type="ARBA" id="ARBA00023002"/>
    </source>
</evidence>
<evidence type="ECO:0000256" key="2">
    <source>
        <dbReference type="SAM" id="MobiDB-lite"/>
    </source>
</evidence>
<accession>A0A7W7HMJ4</accession>
<dbReference type="PANTHER" id="PTHR43244">
    <property type="match status" value="1"/>
</dbReference>
<dbReference type="EMBL" id="BOMP01000034">
    <property type="protein sequence ID" value="GIE39614.1"/>
    <property type="molecule type" value="Genomic_DNA"/>
</dbReference>
<evidence type="ECO:0000313" key="6">
    <source>
        <dbReference type="Proteomes" id="UP000590511"/>
    </source>
</evidence>
<feature type="region of interest" description="Disordered" evidence="2">
    <location>
        <begin position="299"/>
        <end position="324"/>
    </location>
</feature>
<dbReference type="InterPro" id="IPR019910">
    <property type="entry name" value="Lucif-like_OxRdtase_MSMEG_4879"/>
</dbReference>
<evidence type="ECO:0000259" key="3">
    <source>
        <dbReference type="Pfam" id="PF00296"/>
    </source>
</evidence>
<dbReference type="EMBL" id="JACHNC010000001">
    <property type="protein sequence ID" value="MBB4753007.1"/>
    <property type="molecule type" value="Genomic_DNA"/>
</dbReference>
<dbReference type="PANTHER" id="PTHR43244:SF1">
    <property type="entry name" value="5,10-METHYLENETETRAHYDROMETHANOPTERIN REDUCTASE"/>
    <property type="match status" value="1"/>
</dbReference>
<name>A0A7W7HMJ4_9ACTN</name>
<dbReference type="Pfam" id="PF00296">
    <property type="entry name" value="Bac_luciferase"/>
    <property type="match status" value="1"/>
</dbReference>
<gene>
    <name evidence="4" type="ORF">Alo02nite_25120</name>
    <name evidence="5" type="ORF">BJ964_007168</name>
</gene>
<reference evidence="5 6" key="1">
    <citation type="submission" date="2020-08" db="EMBL/GenBank/DDBJ databases">
        <title>Sequencing the genomes of 1000 actinobacteria strains.</title>
        <authorList>
            <person name="Klenk H.-P."/>
        </authorList>
    </citation>
    <scope>NUCLEOTIDE SEQUENCE [LARGE SCALE GENOMIC DNA]</scope>
    <source>
        <strain evidence="5 6">DSM 43150</strain>
    </source>
</reference>
<dbReference type="InterPro" id="IPR011251">
    <property type="entry name" value="Luciferase-like_dom"/>
</dbReference>
<dbReference type="GO" id="GO:0016705">
    <property type="term" value="F:oxidoreductase activity, acting on paired donors, with incorporation or reduction of molecular oxygen"/>
    <property type="evidence" value="ECO:0007669"/>
    <property type="project" value="InterPro"/>
</dbReference>
<dbReference type="AlphaFoldDB" id="A0A7W7HMJ4"/>
<dbReference type="SUPFAM" id="SSF51679">
    <property type="entry name" value="Bacterial luciferase-like"/>
    <property type="match status" value="1"/>
</dbReference>
<dbReference type="Proteomes" id="UP000590511">
    <property type="component" value="Unassembled WGS sequence"/>
</dbReference>
<dbReference type="NCBIfam" id="TIGR03564">
    <property type="entry name" value="F420_MSMEG_4879"/>
    <property type="match status" value="1"/>
</dbReference>
<dbReference type="Gene3D" id="3.20.20.30">
    <property type="entry name" value="Luciferase-like domain"/>
    <property type="match status" value="1"/>
</dbReference>